<gene>
    <name evidence="2" type="ORF">BJ965_006769</name>
</gene>
<evidence type="ECO:0000313" key="2">
    <source>
        <dbReference type="EMBL" id="MBB4716887.1"/>
    </source>
</evidence>
<protein>
    <submittedName>
        <fullName evidence="2">Uncharacterized protein</fullName>
    </submittedName>
</protein>
<feature type="region of interest" description="Disordered" evidence="1">
    <location>
        <begin position="47"/>
        <end position="67"/>
    </location>
</feature>
<evidence type="ECO:0000256" key="1">
    <source>
        <dbReference type="SAM" id="MobiDB-lite"/>
    </source>
</evidence>
<name>A0A7W7DUD1_9ACTN</name>
<evidence type="ECO:0000313" key="3">
    <source>
        <dbReference type="Proteomes" id="UP000565089"/>
    </source>
</evidence>
<organism evidence="2 3">
    <name type="scientific">Streptomyces luteogriseus</name>
    <dbReference type="NCBI Taxonomy" id="68233"/>
    <lineage>
        <taxon>Bacteria</taxon>
        <taxon>Bacillati</taxon>
        <taxon>Actinomycetota</taxon>
        <taxon>Actinomycetes</taxon>
        <taxon>Kitasatosporales</taxon>
        <taxon>Streptomycetaceae</taxon>
        <taxon>Streptomyces</taxon>
    </lineage>
</organism>
<accession>A0A7W7DUD1</accession>
<dbReference type="AlphaFoldDB" id="A0A7W7DUD1"/>
<dbReference type="Proteomes" id="UP000565089">
    <property type="component" value="Unassembled WGS sequence"/>
</dbReference>
<sequence>MHGEALDESLPMHAVRQTVSFRHSCSPKGLEAFSVYTDPEKKTVAANRAARTCGGQDRPAPTDQVRR</sequence>
<comment type="caution">
    <text evidence="2">The sequence shown here is derived from an EMBL/GenBank/DDBJ whole genome shotgun (WGS) entry which is preliminary data.</text>
</comment>
<proteinExistence type="predicted"/>
<keyword evidence="3" id="KW-1185">Reference proteome</keyword>
<dbReference type="EMBL" id="JACHMS010000001">
    <property type="protein sequence ID" value="MBB4716887.1"/>
    <property type="molecule type" value="Genomic_DNA"/>
</dbReference>
<reference evidence="2 3" key="1">
    <citation type="submission" date="2020-08" db="EMBL/GenBank/DDBJ databases">
        <title>Sequencing the genomes of 1000 actinobacteria strains.</title>
        <authorList>
            <person name="Klenk H.-P."/>
        </authorList>
    </citation>
    <scope>NUCLEOTIDE SEQUENCE [LARGE SCALE GENOMIC DNA]</scope>
    <source>
        <strain evidence="2 3">DSM 40483</strain>
    </source>
</reference>